<protein>
    <submittedName>
        <fullName evidence="3">GTPase</fullName>
    </submittedName>
</protein>
<dbReference type="InterPro" id="IPR006689">
    <property type="entry name" value="Small_GTPase_ARF/SAR"/>
</dbReference>
<dbReference type="GO" id="GO:0003924">
    <property type="term" value="F:GTPase activity"/>
    <property type="evidence" value="ECO:0007669"/>
    <property type="project" value="InterPro"/>
</dbReference>
<evidence type="ECO:0000256" key="2">
    <source>
        <dbReference type="ARBA" id="ARBA00023134"/>
    </source>
</evidence>
<accession>A0A1X0YEF6</accession>
<keyword evidence="1" id="KW-0547">Nucleotide-binding</keyword>
<dbReference type="STRING" id="1969733.B5V00_00430"/>
<reference evidence="3 4" key="1">
    <citation type="submission" date="2017-03" db="EMBL/GenBank/DDBJ databases">
        <title>Genome sequence of Geothermobacter sp. EPR-M, Deep-Sea Iron Reducer.</title>
        <authorList>
            <person name="Tully B."/>
            <person name="Savalia P."/>
            <person name="Abuyen K."/>
            <person name="Baughan C."/>
            <person name="Romero E."/>
            <person name="Ronkowski C."/>
            <person name="Torres B."/>
            <person name="Tremblay J."/>
            <person name="Trujillo A."/>
            <person name="Tyler M."/>
            <person name="Perez-Rodriguez I."/>
            <person name="Amend J."/>
        </authorList>
    </citation>
    <scope>NUCLEOTIDE SEQUENCE [LARGE SCALE GENOMIC DNA]</scope>
    <source>
        <strain evidence="3 4">EPR-M</strain>
    </source>
</reference>
<dbReference type="CDD" id="cd00882">
    <property type="entry name" value="Ras_like_GTPase"/>
    <property type="match status" value="1"/>
</dbReference>
<dbReference type="OrthoDB" id="9779858at2"/>
<dbReference type="PANTHER" id="PTHR42708:SF1">
    <property type="entry name" value="GLIDING MOTILITY PROTEIN MGLA"/>
    <property type="match status" value="1"/>
</dbReference>
<dbReference type="Gene3D" id="3.40.50.300">
    <property type="entry name" value="P-loop containing nucleotide triphosphate hydrolases"/>
    <property type="match status" value="1"/>
</dbReference>
<name>A0A1X0YEF6_9BACT</name>
<keyword evidence="2" id="KW-0342">GTP-binding</keyword>
<sequence length="230" mass="25903">MIAYDDIERKMVLKLVYYGPAMSGKTTNLLQLHEQLQRNGRGDLMVLDTRDDRTIFFDLLPFFLVAPSGLKIKVKVYTVPGQVKHDATRKAVLQRADGVAFIADSQNRERANNVNSFSNLEDNLALVGLDIDTLPLVVQYNKRDLPDIVSEEEIHNSWQSTGIPVFCASALKGWGVVETFRQLVALTYARLDSRFRLAERHGLDRDAFVAGLVRPRGPRPVSVDGEGRYE</sequence>
<dbReference type="InterPro" id="IPR052705">
    <property type="entry name" value="Gliding_Motility_GTPase"/>
</dbReference>
<dbReference type="Proteomes" id="UP000193136">
    <property type="component" value="Unassembled WGS sequence"/>
</dbReference>
<comment type="caution">
    <text evidence="3">The sequence shown here is derived from an EMBL/GenBank/DDBJ whole genome shotgun (WGS) entry which is preliminary data.</text>
</comment>
<dbReference type="AlphaFoldDB" id="A0A1X0YEF6"/>
<evidence type="ECO:0000313" key="4">
    <source>
        <dbReference type="Proteomes" id="UP000193136"/>
    </source>
</evidence>
<evidence type="ECO:0000256" key="1">
    <source>
        <dbReference type="ARBA" id="ARBA00022741"/>
    </source>
</evidence>
<dbReference type="SUPFAM" id="SSF52540">
    <property type="entry name" value="P-loop containing nucleoside triphosphate hydrolases"/>
    <property type="match status" value="1"/>
</dbReference>
<dbReference type="RefSeq" id="WP_085008378.1">
    <property type="nucleotide sequence ID" value="NZ_NAAD01000001.1"/>
</dbReference>
<keyword evidence="4" id="KW-1185">Reference proteome</keyword>
<dbReference type="PANTHER" id="PTHR42708">
    <property type="entry name" value="ATP/GTP-BINDING PROTEIN-RELATED"/>
    <property type="match status" value="1"/>
</dbReference>
<dbReference type="InterPro" id="IPR027417">
    <property type="entry name" value="P-loop_NTPase"/>
</dbReference>
<evidence type="ECO:0000313" key="3">
    <source>
        <dbReference type="EMBL" id="ORJ63364.1"/>
    </source>
</evidence>
<proteinExistence type="predicted"/>
<gene>
    <name evidence="3" type="ORF">B5V00_00430</name>
</gene>
<dbReference type="Pfam" id="PF00025">
    <property type="entry name" value="Arf"/>
    <property type="match status" value="1"/>
</dbReference>
<dbReference type="GO" id="GO:0005525">
    <property type="term" value="F:GTP binding"/>
    <property type="evidence" value="ECO:0007669"/>
    <property type="project" value="UniProtKB-KW"/>
</dbReference>
<dbReference type="EMBL" id="NAAD01000001">
    <property type="protein sequence ID" value="ORJ63364.1"/>
    <property type="molecule type" value="Genomic_DNA"/>
</dbReference>
<organism evidence="3 4">
    <name type="scientific">Geothermobacter hydrogeniphilus</name>
    <dbReference type="NCBI Taxonomy" id="1969733"/>
    <lineage>
        <taxon>Bacteria</taxon>
        <taxon>Pseudomonadati</taxon>
        <taxon>Thermodesulfobacteriota</taxon>
        <taxon>Desulfuromonadia</taxon>
        <taxon>Desulfuromonadales</taxon>
        <taxon>Geothermobacteraceae</taxon>
        <taxon>Geothermobacter</taxon>
    </lineage>
</organism>